<dbReference type="NCBIfam" id="TIGR00526">
    <property type="entry name" value="folB_dom"/>
    <property type="match status" value="2"/>
</dbReference>
<dbReference type="GO" id="GO:0016301">
    <property type="term" value="F:kinase activity"/>
    <property type="evidence" value="ECO:0007669"/>
    <property type="project" value="UniProtKB-KW"/>
</dbReference>
<dbReference type="Gene3D" id="3.30.70.560">
    <property type="entry name" value="7,8-Dihydro-6-hydroxymethylpterin-pyrophosphokinase HPPK"/>
    <property type="match status" value="1"/>
</dbReference>
<keyword evidence="17" id="KW-0067">ATP-binding</keyword>
<dbReference type="PROSITE" id="PS00793">
    <property type="entry name" value="DHPS_2"/>
    <property type="match status" value="1"/>
</dbReference>
<dbReference type="Gene3D" id="3.30.1130.10">
    <property type="match status" value="2"/>
</dbReference>
<dbReference type="NCBIfam" id="TIGR01496">
    <property type="entry name" value="DHPS"/>
    <property type="match status" value="1"/>
</dbReference>
<dbReference type="Pfam" id="PF01288">
    <property type="entry name" value="HPPK"/>
    <property type="match status" value="1"/>
</dbReference>
<evidence type="ECO:0000256" key="23">
    <source>
        <dbReference type="ARBA" id="ARBA00067568"/>
    </source>
</evidence>
<dbReference type="SUPFAM" id="SSF55083">
    <property type="entry name" value="6-hydroxymethyl-7,8-dihydropterin pyrophosphokinase, HPPK"/>
    <property type="match status" value="1"/>
</dbReference>
<comment type="similarity">
    <text evidence="22">In the central section; belongs to the HPPK family.</text>
</comment>
<dbReference type="InterPro" id="IPR006390">
    <property type="entry name" value="DHP_synth_dom"/>
</dbReference>
<dbReference type="Gene3D" id="3.20.20.20">
    <property type="entry name" value="Dihydropteroate synthase-like"/>
    <property type="match status" value="1"/>
</dbReference>
<dbReference type="AlphaFoldDB" id="A0A1Y2B6K8"/>
<dbReference type="InterPro" id="IPR011005">
    <property type="entry name" value="Dihydropteroate_synth-like_sf"/>
</dbReference>
<dbReference type="GO" id="GO:0004150">
    <property type="term" value="F:dihydroneopterin aldolase activity"/>
    <property type="evidence" value="ECO:0007669"/>
    <property type="project" value="UniProtKB-EC"/>
</dbReference>
<evidence type="ECO:0000256" key="15">
    <source>
        <dbReference type="ARBA" id="ARBA00022741"/>
    </source>
</evidence>
<evidence type="ECO:0000256" key="11">
    <source>
        <dbReference type="ARBA" id="ARBA00013043"/>
    </source>
</evidence>
<evidence type="ECO:0000256" key="25">
    <source>
        <dbReference type="SAM" id="MobiDB-lite"/>
    </source>
</evidence>
<dbReference type="EC" id="4.1.2.25" evidence="11"/>
<evidence type="ECO:0000256" key="19">
    <source>
        <dbReference type="ARBA" id="ARBA00022909"/>
    </source>
</evidence>
<evidence type="ECO:0000256" key="10">
    <source>
        <dbReference type="ARBA" id="ARBA00012458"/>
    </source>
</evidence>
<proteinExistence type="inferred from homology"/>
<evidence type="ECO:0000256" key="3">
    <source>
        <dbReference type="ARBA" id="ARBA00001353"/>
    </source>
</evidence>
<evidence type="ECO:0000256" key="9">
    <source>
        <dbReference type="ARBA" id="ARBA00009951"/>
    </source>
</evidence>
<comment type="pathway">
    <text evidence="6">Cofactor biosynthesis; tetrahydrofolate biosynthesis; 2-amino-4-hydroxy-6-hydroxymethyl-7,8-dihydropteridine diphosphate from 7,8-dihydroneopterin triphosphate: step 3/4.</text>
</comment>
<keyword evidence="15" id="KW-0547">Nucleotide-binding</keyword>
<keyword evidence="18" id="KW-0460">Magnesium</keyword>
<reference evidence="27 28" key="1">
    <citation type="submission" date="2016-07" db="EMBL/GenBank/DDBJ databases">
        <title>Pervasive Adenine N6-methylation of Active Genes in Fungi.</title>
        <authorList>
            <consortium name="DOE Joint Genome Institute"/>
            <person name="Mondo S.J."/>
            <person name="Dannebaum R.O."/>
            <person name="Kuo R.C."/>
            <person name="Labutti K."/>
            <person name="Haridas S."/>
            <person name="Kuo A."/>
            <person name="Salamov A."/>
            <person name="Ahrendt S.R."/>
            <person name="Lipzen A."/>
            <person name="Sullivan W."/>
            <person name="Andreopoulos W.B."/>
            <person name="Clum A."/>
            <person name="Lindquist E."/>
            <person name="Daum C."/>
            <person name="Ramamoorthy G.K."/>
            <person name="Gryganskyi A."/>
            <person name="Culley D."/>
            <person name="Magnuson J.K."/>
            <person name="James T.Y."/>
            <person name="O'Malley M.A."/>
            <person name="Stajich J.E."/>
            <person name="Spatafora J.W."/>
            <person name="Visel A."/>
            <person name="Grigoriev I.V."/>
        </authorList>
    </citation>
    <scope>NUCLEOTIDE SEQUENCE [LARGE SCALE GENOMIC DNA]</scope>
    <source>
        <strain evidence="27 28">JEL800</strain>
    </source>
</reference>
<dbReference type="SMART" id="SM00905">
    <property type="entry name" value="FolB"/>
    <property type="match status" value="2"/>
</dbReference>
<dbReference type="SUPFAM" id="SSF55620">
    <property type="entry name" value="Tetrahydrobiopterin biosynthesis enzymes-like"/>
    <property type="match status" value="2"/>
</dbReference>
<dbReference type="OrthoDB" id="615426at2759"/>
<dbReference type="CDD" id="cd00739">
    <property type="entry name" value="DHPS"/>
    <property type="match status" value="1"/>
</dbReference>
<protein>
    <recommendedName>
        <fullName evidence="23">Folic acid synthesis protein FOL1</fullName>
        <ecNumber evidence="10">2.5.1.15</ecNumber>
        <ecNumber evidence="12">2.7.6.3</ecNumber>
        <ecNumber evidence="11">4.1.2.25</ecNumber>
    </recommendedName>
    <alternativeName>
        <fullName evidence="24">Folic acid synthesis protein fol1</fullName>
    </alternativeName>
</protein>
<dbReference type="GO" id="GO:0005740">
    <property type="term" value="C:mitochondrial envelope"/>
    <property type="evidence" value="ECO:0007669"/>
    <property type="project" value="TreeGrafter"/>
</dbReference>
<evidence type="ECO:0000256" key="17">
    <source>
        <dbReference type="ARBA" id="ARBA00022840"/>
    </source>
</evidence>
<feature type="region of interest" description="Disordered" evidence="25">
    <location>
        <begin position="454"/>
        <end position="477"/>
    </location>
</feature>
<comment type="caution">
    <text evidence="27">The sequence shown here is derived from an EMBL/GenBank/DDBJ whole genome shotgun (WGS) entry which is preliminary data.</text>
</comment>
<dbReference type="PROSITE" id="PS00792">
    <property type="entry name" value="DHPS_1"/>
    <property type="match status" value="1"/>
</dbReference>
<dbReference type="Proteomes" id="UP000193642">
    <property type="component" value="Unassembled WGS sequence"/>
</dbReference>
<comment type="cofactor">
    <cofactor evidence="4">
        <name>Mg(2+)</name>
        <dbReference type="ChEBI" id="CHEBI:18420"/>
    </cofactor>
</comment>
<name>A0A1Y2B6K8_9FUNG</name>
<dbReference type="STRING" id="329046.A0A1Y2B6K8"/>
<evidence type="ECO:0000256" key="5">
    <source>
        <dbReference type="ARBA" id="ARBA00004763"/>
    </source>
</evidence>
<evidence type="ECO:0000259" key="26">
    <source>
        <dbReference type="PROSITE" id="PS50972"/>
    </source>
</evidence>
<comment type="catalytic activity">
    <reaction evidence="3">
        <text>7,8-dihydroneopterin = 6-hydroxymethyl-7,8-dihydropterin + glycolaldehyde</text>
        <dbReference type="Rhea" id="RHEA:10540"/>
        <dbReference type="ChEBI" id="CHEBI:17001"/>
        <dbReference type="ChEBI" id="CHEBI:17071"/>
        <dbReference type="ChEBI" id="CHEBI:44841"/>
        <dbReference type="EC" id="4.1.2.25"/>
    </reaction>
</comment>
<evidence type="ECO:0000256" key="6">
    <source>
        <dbReference type="ARBA" id="ARBA00005013"/>
    </source>
</evidence>
<comment type="catalytic activity">
    <reaction evidence="2">
        <text>6-hydroxymethyl-7,8-dihydropterin + ATP = (7,8-dihydropterin-6-yl)methyl diphosphate + AMP + H(+)</text>
        <dbReference type="Rhea" id="RHEA:11412"/>
        <dbReference type="ChEBI" id="CHEBI:15378"/>
        <dbReference type="ChEBI" id="CHEBI:30616"/>
        <dbReference type="ChEBI" id="CHEBI:44841"/>
        <dbReference type="ChEBI" id="CHEBI:72950"/>
        <dbReference type="ChEBI" id="CHEBI:456215"/>
        <dbReference type="EC" id="2.7.6.3"/>
    </reaction>
</comment>
<dbReference type="InterPro" id="IPR000550">
    <property type="entry name" value="Hppk"/>
</dbReference>
<dbReference type="EC" id="2.7.6.3" evidence="12"/>
<keyword evidence="14" id="KW-0479">Metal-binding</keyword>
<dbReference type="InterPro" id="IPR035907">
    <property type="entry name" value="Hppk_sf"/>
</dbReference>
<dbReference type="CDD" id="cd00483">
    <property type="entry name" value="HPPK"/>
    <property type="match status" value="1"/>
</dbReference>
<evidence type="ECO:0000256" key="8">
    <source>
        <dbReference type="ARBA" id="ARBA00009640"/>
    </source>
</evidence>
<evidence type="ECO:0000256" key="20">
    <source>
        <dbReference type="ARBA" id="ARBA00023268"/>
    </source>
</evidence>
<comment type="pathway">
    <text evidence="5">Cofactor biosynthesis; tetrahydrofolate biosynthesis; 7,8-dihydrofolate from 2-amino-4-hydroxy-6-hydroxymethyl-7,8-dihydropteridine diphosphate and 4-aminobenzoate: step 1/2.</text>
</comment>
<dbReference type="PANTHER" id="PTHR20941">
    <property type="entry name" value="FOLATE SYNTHESIS PROTEINS"/>
    <property type="match status" value="1"/>
</dbReference>
<dbReference type="GO" id="GO:0046656">
    <property type="term" value="P:folic acid biosynthetic process"/>
    <property type="evidence" value="ECO:0007669"/>
    <property type="project" value="UniProtKB-KW"/>
</dbReference>
<dbReference type="PROSITE" id="PS50972">
    <property type="entry name" value="PTERIN_BINDING"/>
    <property type="match status" value="1"/>
</dbReference>
<dbReference type="GO" id="GO:0005524">
    <property type="term" value="F:ATP binding"/>
    <property type="evidence" value="ECO:0007669"/>
    <property type="project" value="UniProtKB-KW"/>
</dbReference>
<evidence type="ECO:0000256" key="18">
    <source>
        <dbReference type="ARBA" id="ARBA00022842"/>
    </source>
</evidence>
<evidence type="ECO:0000256" key="7">
    <source>
        <dbReference type="ARBA" id="ARBA00005051"/>
    </source>
</evidence>
<dbReference type="GO" id="GO:0003848">
    <property type="term" value="F:2-amino-4-hydroxy-6-hydroxymethyldihydropteridine diphosphokinase activity"/>
    <property type="evidence" value="ECO:0007669"/>
    <property type="project" value="UniProtKB-EC"/>
</dbReference>
<evidence type="ECO:0000256" key="4">
    <source>
        <dbReference type="ARBA" id="ARBA00001946"/>
    </source>
</evidence>
<evidence type="ECO:0000256" key="22">
    <source>
        <dbReference type="ARBA" id="ARBA00061548"/>
    </source>
</evidence>
<dbReference type="EMBL" id="MCGO01000082">
    <property type="protein sequence ID" value="ORY30471.1"/>
    <property type="molecule type" value="Genomic_DNA"/>
</dbReference>
<evidence type="ECO:0000256" key="13">
    <source>
        <dbReference type="ARBA" id="ARBA00022679"/>
    </source>
</evidence>
<comment type="function">
    <text evidence="21">Catalyzes three sequential steps of tetrahydrofolate biosynthesis.</text>
</comment>
<dbReference type="InterPro" id="IPR006157">
    <property type="entry name" value="FolB_dom"/>
</dbReference>
<evidence type="ECO:0000256" key="24">
    <source>
        <dbReference type="ARBA" id="ARBA00068111"/>
    </source>
</evidence>
<dbReference type="GO" id="GO:0046872">
    <property type="term" value="F:metal ion binding"/>
    <property type="evidence" value="ECO:0007669"/>
    <property type="project" value="UniProtKB-KW"/>
</dbReference>
<dbReference type="InterPro" id="IPR045031">
    <property type="entry name" value="DHP_synth-like"/>
</dbReference>
<keyword evidence="16" id="KW-0418">Kinase</keyword>
<dbReference type="EC" id="2.5.1.15" evidence="10"/>
<keyword evidence="28" id="KW-1185">Reference proteome</keyword>
<feature type="compositionally biased region" description="Low complexity" evidence="25">
    <location>
        <begin position="454"/>
        <end position="470"/>
    </location>
</feature>
<evidence type="ECO:0000256" key="14">
    <source>
        <dbReference type="ARBA" id="ARBA00022723"/>
    </source>
</evidence>
<evidence type="ECO:0000256" key="1">
    <source>
        <dbReference type="ARBA" id="ARBA00000012"/>
    </source>
</evidence>
<keyword evidence="13" id="KW-0808">Transferase</keyword>
<evidence type="ECO:0000313" key="27">
    <source>
        <dbReference type="EMBL" id="ORY30471.1"/>
    </source>
</evidence>
<dbReference type="PANTHER" id="PTHR20941:SF1">
    <property type="entry name" value="FOLIC ACID SYNTHESIS PROTEIN FOL1"/>
    <property type="match status" value="1"/>
</dbReference>
<dbReference type="GO" id="GO:0046654">
    <property type="term" value="P:tetrahydrofolate biosynthetic process"/>
    <property type="evidence" value="ECO:0007669"/>
    <property type="project" value="UniProtKB-UniPathway"/>
</dbReference>
<dbReference type="SUPFAM" id="SSF51717">
    <property type="entry name" value="Dihydropteroate synthetase-like"/>
    <property type="match status" value="1"/>
</dbReference>
<evidence type="ECO:0000256" key="2">
    <source>
        <dbReference type="ARBA" id="ARBA00000198"/>
    </source>
</evidence>
<comment type="similarity">
    <text evidence="8">In the N-terminal section; belongs to the DHNA family.</text>
</comment>
<accession>A0A1Y2B6K8</accession>
<evidence type="ECO:0000256" key="12">
    <source>
        <dbReference type="ARBA" id="ARBA00013253"/>
    </source>
</evidence>
<dbReference type="FunFam" id="3.20.20.20:FF:000006">
    <property type="entry name" value="Dihydropteroate synthase"/>
    <property type="match status" value="1"/>
</dbReference>
<dbReference type="UniPathway" id="UPA00077">
    <property type="reaction ID" value="UER00155"/>
</dbReference>
<keyword evidence="19" id="KW-0289">Folate biosynthesis</keyword>
<dbReference type="Pfam" id="PF02152">
    <property type="entry name" value="FolB"/>
    <property type="match status" value="2"/>
</dbReference>
<evidence type="ECO:0000256" key="16">
    <source>
        <dbReference type="ARBA" id="ARBA00022777"/>
    </source>
</evidence>
<keyword evidence="20" id="KW-0511">Multifunctional enzyme</keyword>
<dbReference type="Pfam" id="PF00809">
    <property type="entry name" value="Pterin_bind"/>
    <property type="match status" value="1"/>
</dbReference>
<feature type="domain" description="Pterin-binding" evidence="26">
    <location>
        <begin position="493"/>
        <end position="757"/>
    </location>
</feature>
<comment type="catalytic activity">
    <reaction evidence="1">
        <text>(7,8-dihydropterin-6-yl)methyl diphosphate + 4-aminobenzoate = 7,8-dihydropteroate + diphosphate</text>
        <dbReference type="Rhea" id="RHEA:19949"/>
        <dbReference type="ChEBI" id="CHEBI:17836"/>
        <dbReference type="ChEBI" id="CHEBI:17839"/>
        <dbReference type="ChEBI" id="CHEBI:33019"/>
        <dbReference type="ChEBI" id="CHEBI:72950"/>
        <dbReference type="EC" id="2.5.1.15"/>
    </reaction>
</comment>
<sequence length="768" mass="84774">MDGHDKIYLQNLRVDCLVGVDAWERPKHQPLIISVVVASDIAGSVATVGDNLSSKHTVSYSEVLHTVRNFVSKNSYRTLEALAMAIAHEIFIVCGVRQLKQDAGLTVKIEKPKAMLYAESIGIEITRTWQELEELDGLLQSRKLEGSSPLPTLLEPYDHTIGQDAIYIRKLALSAIVGINPWERLHKQRLDFDITIHLHLVTSFILVDRTPNVFNFRTMVKKISNYIEGTTFRTLEALVESVANILLQDCDAPKVWIKISKPSAVTFADTAGVEITRERGREPAQKRQRLISGDEKTEHTVYLALGSNLGDRAKNISYGLDSLCKNSSTTRLLDTSFLYETKAMYVTDQPNFLNAACKISTTLSPLDLLKKIKEIEAAAGRDFTTIRNGPRPLDMDIIFYDSLEMKTDVLEIPHKLMHEREFVLRPLCDIAPTFAHPTRFQTISNLLSLLLHTEPPTTSTSTSTTTPSHPKMGQVTPFPTRTDASIWTWHTQTRIMGILNVTPDSFSDGGLFTGVEAALAQARLMVQSGADVIDVGGQSTRPGAETVSEDVEVSRVVPVIKALREGLGSDVLISVDTFRARVAREAVCAGADFINDVTGGEFDPEMGSVMAEMKVPVCIMHMRGDPKTMQSMTKYENDDVVTEVRNVLTRHVQKLIAKGVYRWNIIVDPGIGFAKTGAQNFTLLRKLDEITAPGTALARFPVLVGPSRKGFLKAGAANKQDPKERVWATAAACSASVMGGAGIIRVHDVKEMKDVIATSDFLYRSGKE</sequence>
<dbReference type="InterPro" id="IPR043133">
    <property type="entry name" value="GTP-CH-I_C/QueF"/>
</dbReference>
<dbReference type="NCBIfam" id="TIGR01498">
    <property type="entry name" value="folK"/>
    <property type="match status" value="1"/>
</dbReference>
<evidence type="ECO:0000313" key="28">
    <source>
        <dbReference type="Proteomes" id="UP000193642"/>
    </source>
</evidence>
<comment type="pathway">
    <text evidence="7">Cofactor biosynthesis; tetrahydrofolate biosynthesis; 2-amino-4-hydroxy-6-hydroxymethyl-7,8-dihydropteridine diphosphate from 7,8-dihydroneopterin triphosphate: step 4/4.</text>
</comment>
<organism evidence="27 28">
    <name type="scientific">Rhizoclosmatium globosum</name>
    <dbReference type="NCBI Taxonomy" id="329046"/>
    <lineage>
        <taxon>Eukaryota</taxon>
        <taxon>Fungi</taxon>
        <taxon>Fungi incertae sedis</taxon>
        <taxon>Chytridiomycota</taxon>
        <taxon>Chytridiomycota incertae sedis</taxon>
        <taxon>Chytridiomycetes</taxon>
        <taxon>Chytridiales</taxon>
        <taxon>Chytriomycetaceae</taxon>
        <taxon>Rhizoclosmatium</taxon>
    </lineage>
</organism>
<gene>
    <name evidence="27" type="ORF">BCR33DRAFT_685375</name>
</gene>
<evidence type="ECO:0000256" key="21">
    <source>
        <dbReference type="ARBA" id="ARBA00058009"/>
    </source>
</evidence>
<dbReference type="GO" id="GO:0004156">
    <property type="term" value="F:dihydropteroate synthase activity"/>
    <property type="evidence" value="ECO:0007669"/>
    <property type="project" value="UniProtKB-EC"/>
</dbReference>
<comment type="similarity">
    <text evidence="9">In the C-terminal section; belongs to the DHPS family.</text>
</comment>
<dbReference type="InterPro" id="IPR000489">
    <property type="entry name" value="Pterin-binding_dom"/>
</dbReference>